<evidence type="ECO:0000313" key="2">
    <source>
        <dbReference type="Proteomes" id="UP000217790"/>
    </source>
</evidence>
<dbReference type="OMA" id="GWRTTED"/>
<dbReference type="OrthoDB" id="2686689at2759"/>
<keyword evidence="2" id="KW-1185">Reference proteome</keyword>
<proteinExistence type="predicted"/>
<dbReference type="Proteomes" id="UP000217790">
    <property type="component" value="Unassembled WGS sequence"/>
</dbReference>
<dbReference type="InParanoid" id="A0A2H3CLI5"/>
<dbReference type="AlphaFoldDB" id="A0A2H3CLI5"/>
<organism evidence="1 2">
    <name type="scientific">Armillaria gallica</name>
    <name type="common">Bulbous honey fungus</name>
    <name type="synonym">Armillaria bulbosa</name>
    <dbReference type="NCBI Taxonomy" id="47427"/>
    <lineage>
        <taxon>Eukaryota</taxon>
        <taxon>Fungi</taxon>
        <taxon>Dikarya</taxon>
        <taxon>Basidiomycota</taxon>
        <taxon>Agaricomycotina</taxon>
        <taxon>Agaricomycetes</taxon>
        <taxon>Agaricomycetidae</taxon>
        <taxon>Agaricales</taxon>
        <taxon>Marasmiineae</taxon>
        <taxon>Physalacriaceae</taxon>
        <taxon>Armillaria</taxon>
    </lineage>
</organism>
<gene>
    <name evidence="1" type="ORF">ARMGADRAFT_1088908</name>
</gene>
<sequence length="238" mass="26807">MPVDPNVILSRLATSWSLLTQSVNQVLQAARGDPHHIHLQSNNLAQFENVFKLHRNILDDHSRTNLEVSIDRIRHLLREAALLSSNPPTWPPALVQAQFKCSGRGGRPQADISPQLLRSLTQSYGGVAKIATLLGFHPRMIRRYQLRWGLVSAGLAPRQLDFIDKSGRPHYRHHSSLPTMSSLTDEQLDHVMAEILRDYLNHGRSLIDGAIVSRGLHVSRDRIDASRLRVHGPPPPFR</sequence>
<name>A0A2H3CLI5_ARMGA</name>
<protein>
    <submittedName>
        <fullName evidence="1">Uncharacterized protein</fullName>
    </submittedName>
</protein>
<reference evidence="2" key="1">
    <citation type="journal article" date="2017" name="Nat. Ecol. Evol.">
        <title>Genome expansion and lineage-specific genetic innovations in the forest pathogenic fungi Armillaria.</title>
        <authorList>
            <person name="Sipos G."/>
            <person name="Prasanna A.N."/>
            <person name="Walter M.C."/>
            <person name="O'Connor E."/>
            <person name="Balint B."/>
            <person name="Krizsan K."/>
            <person name="Kiss B."/>
            <person name="Hess J."/>
            <person name="Varga T."/>
            <person name="Slot J."/>
            <person name="Riley R."/>
            <person name="Boka B."/>
            <person name="Rigling D."/>
            <person name="Barry K."/>
            <person name="Lee J."/>
            <person name="Mihaltcheva S."/>
            <person name="LaButti K."/>
            <person name="Lipzen A."/>
            <person name="Waldron R."/>
            <person name="Moloney N.M."/>
            <person name="Sperisen C."/>
            <person name="Kredics L."/>
            <person name="Vagvoelgyi C."/>
            <person name="Patrignani A."/>
            <person name="Fitzpatrick D."/>
            <person name="Nagy I."/>
            <person name="Doyle S."/>
            <person name="Anderson J.B."/>
            <person name="Grigoriev I.V."/>
            <person name="Gueldener U."/>
            <person name="Muensterkoetter M."/>
            <person name="Nagy L.G."/>
        </authorList>
    </citation>
    <scope>NUCLEOTIDE SEQUENCE [LARGE SCALE GENOMIC DNA]</scope>
    <source>
        <strain evidence="2">Ar21-2</strain>
    </source>
</reference>
<dbReference type="EMBL" id="KZ293702">
    <property type="protein sequence ID" value="PBK83931.1"/>
    <property type="molecule type" value="Genomic_DNA"/>
</dbReference>
<evidence type="ECO:0000313" key="1">
    <source>
        <dbReference type="EMBL" id="PBK83931.1"/>
    </source>
</evidence>
<accession>A0A2H3CLI5</accession>
<dbReference type="STRING" id="47427.A0A2H3CLI5"/>